<comment type="caution">
    <text evidence="2">The sequence shown here is derived from an EMBL/GenBank/DDBJ whole genome shotgun (WGS) entry which is preliminary data.</text>
</comment>
<evidence type="ECO:0000256" key="1">
    <source>
        <dbReference type="SAM" id="MobiDB-lite"/>
    </source>
</evidence>
<feature type="compositionally biased region" description="Polar residues" evidence="1">
    <location>
        <begin position="12"/>
        <end position="21"/>
    </location>
</feature>
<feature type="compositionally biased region" description="Basic residues" evidence="1">
    <location>
        <begin position="26"/>
        <end position="35"/>
    </location>
</feature>
<name>A0AAD3XLF1_NEPGR</name>
<accession>A0AAD3XLF1</accession>
<proteinExistence type="predicted"/>
<sequence length="99" mass="11065">MKSIKRGHQTWKFISQQQPTAEHSLGTKHRQQRQRNRGDAALGSKASKTAKNGSATPLPQPHTNIREYRIKGFKPSGSSEQASINDSTNILQHKYAQAE</sequence>
<reference evidence="2" key="1">
    <citation type="submission" date="2023-05" db="EMBL/GenBank/DDBJ databases">
        <title>Nepenthes gracilis genome sequencing.</title>
        <authorList>
            <person name="Fukushima K."/>
        </authorList>
    </citation>
    <scope>NUCLEOTIDE SEQUENCE</scope>
    <source>
        <strain evidence="2">SING2019-196</strain>
    </source>
</reference>
<evidence type="ECO:0000313" key="3">
    <source>
        <dbReference type="Proteomes" id="UP001279734"/>
    </source>
</evidence>
<feature type="compositionally biased region" description="Polar residues" evidence="1">
    <location>
        <begin position="76"/>
        <end position="91"/>
    </location>
</feature>
<gene>
    <name evidence="2" type="ORF">Nepgr_010540</name>
</gene>
<protein>
    <submittedName>
        <fullName evidence="2">Uncharacterized protein</fullName>
    </submittedName>
</protein>
<dbReference type="AlphaFoldDB" id="A0AAD3XLF1"/>
<evidence type="ECO:0000313" key="2">
    <source>
        <dbReference type="EMBL" id="GMH08700.1"/>
    </source>
</evidence>
<dbReference type="Proteomes" id="UP001279734">
    <property type="component" value="Unassembled WGS sequence"/>
</dbReference>
<feature type="compositionally biased region" description="Polar residues" evidence="1">
    <location>
        <begin position="46"/>
        <end position="63"/>
    </location>
</feature>
<feature type="region of interest" description="Disordered" evidence="1">
    <location>
        <begin position="1"/>
        <end position="99"/>
    </location>
</feature>
<organism evidence="2 3">
    <name type="scientific">Nepenthes gracilis</name>
    <name type="common">Slender pitcher plant</name>
    <dbReference type="NCBI Taxonomy" id="150966"/>
    <lineage>
        <taxon>Eukaryota</taxon>
        <taxon>Viridiplantae</taxon>
        <taxon>Streptophyta</taxon>
        <taxon>Embryophyta</taxon>
        <taxon>Tracheophyta</taxon>
        <taxon>Spermatophyta</taxon>
        <taxon>Magnoliopsida</taxon>
        <taxon>eudicotyledons</taxon>
        <taxon>Gunneridae</taxon>
        <taxon>Pentapetalae</taxon>
        <taxon>Caryophyllales</taxon>
        <taxon>Nepenthaceae</taxon>
        <taxon>Nepenthes</taxon>
    </lineage>
</organism>
<keyword evidence="3" id="KW-1185">Reference proteome</keyword>
<dbReference type="EMBL" id="BSYO01000008">
    <property type="protein sequence ID" value="GMH08700.1"/>
    <property type="molecule type" value="Genomic_DNA"/>
</dbReference>